<evidence type="ECO:0000313" key="1">
    <source>
        <dbReference type="EMBL" id="KAJ2773603.1"/>
    </source>
</evidence>
<gene>
    <name evidence="1" type="ORF">IWQ57_001218</name>
</gene>
<sequence length="236" mass="25351">MKFASIALAATAPTALAVVPAMSPVRVLWPASSTGKIDIPAPGPAFDADVSLRSLRCMWAAWTAGARFDTSCFQNKSLYFSAPSQVCTPKCLKTTVALAKYMVDWCSLDAGFNDDEPVGYKHTNVVYLSWADQDLARIVCSGPSSNGSKDDGAWSDPGRCYSAVFAAESVRESGLMSSDEKPDKSIMCNACTHAWAGAIKASKHRISPLLYYGHIPDAARLAAWISEQCGYHLTPI</sequence>
<protein>
    <submittedName>
        <fullName evidence="1">Uncharacterized protein</fullName>
    </submittedName>
</protein>
<evidence type="ECO:0000313" key="2">
    <source>
        <dbReference type="Proteomes" id="UP001140234"/>
    </source>
</evidence>
<dbReference type="Proteomes" id="UP001140234">
    <property type="component" value="Unassembled WGS sequence"/>
</dbReference>
<organism evidence="1 2">
    <name type="scientific">Coemansia nantahalensis</name>
    <dbReference type="NCBI Taxonomy" id="2789366"/>
    <lineage>
        <taxon>Eukaryota</taxon>
        <taxon>Fungi</taxon>
        <taxon>Fungi incertae sedis</taxon>
        <taxon>Zoopagomycota</taxon>
        <taxon>Kickxellomycotina</taxon>
        <taxon>Kickxellomycetes</taxon>
        <taxon>Kickxellales</taxon>
        <taxon>Kickxellaceae</taxon>
        <taxon>Coemansia</taxon>
    </lineage>
</organism>
<name>A0ACC1K4T2_9FUNG</name>
<keyword evidence="2" id="KW-1185">Reference proteome</keyword>
<dbReference type="EMBL" id="JANBUJ010000203">
    <property type="protein sequence ID" value="KAJ2773603.1"/>
    <property type="molecule type" value="Genomic_DNA"/>
</dbReference>
<comment type="caution">
    <text evidence="1">The sequence shown here is derived from an EMBL/GenBank/DDBJ whole genome shotgun (WGS) entry which is preliminary data.</text>
</comment>
<proteinExistence type="predicted"/>
<reference evidence="1" key="1">
    <citation type="submission" date="2022-07" db="EMBL/GenBank/DDBJ databases">
        <title>Phylogenomic reconstructions and comparative analyses of Kickxellomycotina fungi.</title>
        <authorList>
            <person name="Reynolds N.K."/>
            <person name="Stajich J.E."/>
            <person name="Barry K."/>
            <person name="Grigoriev I.V."/>
            <person name="Crous P."/>
            <person name="Smith M.E."/>
        </authorList>
    </citation>
    <scope>NUCLEOTIDE SEQUENCE</scope>
    <source>
        <strain evidence="1">CBS 109366</strain>
    </source>
</reference>
<accession>A0ACC1K4T2</accession>